<proteinExistence type="predicted"/>
<dbReference type="Pfam" id="PF08479">
    <property type="entry name" value="POTRA_2"/>
    <property type="match status" value="1"/>
</dbReference>
<evidence type="ECO:0000256" key="4">
    <source>
        <dbReference type="SAM" id="SignalP"/>
    </source>
</evidence>
<dbReference type="Proteomes" id="UP000004188">
    <property type="component" value="Unassembled WGS sequence"/>
</dbReference>
<dbReference type="InterPro" id="IPR005565">
    <property type="entry name" value="Hemolysn_activator_HlyB_C"/>
</dbReference>
<feature type="domain" description="Polypeptide-transport-associated ShlB-type" evidence="6">
    <location>
        <begin position="65"/>
        <end position="136"/>
    </location>
</feature>
<keyword evidence="1" id="KW-0472">Membrane</keyword>
<dbReference type="GO" id="GO:0008320">
    <property type="term" value="F:protein transmembrane transporter activity"/>
    <property type="evidence" value="ECO:0007669"/>
    <property type="project" value="TreeGrafter"/>
</dbReference>
<keyword evidence="3" id="KW-0998">Cell outer membrane</keyword>
<evidence type="ECO:0000256" key="2">
    <source>
        <dbReference type="ARBA" id="ARBA00022692"/>
    </source>
</evidence>
<feature type="signal peptide" evidence="4">
    <location>
        <begin position="1"/>
        <end position="19"/>
    </location>
</feature>
<keyword evidence="4" id="KW-0732">Signal</keyword>
<reference evidence="8" key="1">
    <citation type="journal article" date="2012" name="Stand. Genomic Sci.">
        <title>Genome sequence of strain HIMB624, a cultured representative from the OM43 clade of marine Betaproteobacteria.</title>
        <authorList>
            <person name="Huggett M.J."/>
            <person name="Hayakawa D.H."/>
            <person name="Rappe M.S."/>
        </authorList>
    </citation>
    <scope>NUCLEOTIDE SEQUENCE [LARGE SCALE GENOMIC DNA]</scope>
    <source>
        <strain evidence="8">KB13</strain>
    </source>
</reference>
<dbReference type="EMBL" id="DS995299">
    <property type="protein sequence ID" value="EDZ64135.1"/>
    <property type="molecule type" value="Genomic_DNA"/>
</dbReference>
<evidence type="ECO:0000256" key="3">
    <source>
        <dbReference type="ARBA" id="ARBA00023237"/>
    </source>
</evidence>
<organism evidence="7 8">
    <name type="scientific">beta proteobacterium KB13</name>
    <dbReference type="NCBI Taxonomy" id="314607"/>
    <lineage>
        <taxon>Bacteria</taxon>
        <taxon>Pseudomonadati</taxon>
        <taxon>Pseudomonadota</taxon>
        <taxon>Betaproteobacteria</taxon>
        <taxon>Nitrosomonadales</taxon>
        <taxon>OM43 clade</taxon>
    </lineage>
</organism>
<dbReference type="eggNOG" id="COG2831">
    <property type="taxonomic scope" value="Bacteria"/>
</dbReference>
<dbReference type="InterPro" id="IPR051544">
    <property type="entry name" value="TPS_OM_transporter"/>
</dbReference>
<keyword evidence="2" id="KW-0812">Transmembrane</keyword>
<dbReference type="InterPro" id="IPR013686">
    <property type="entry name" value="Polypept-transport_assoc_ShlB"/>
</dbReference>
<dbReference type="PANTHER" id="PTHR34597">
    <property type="entry name" value="SLR1661 PROTEIN"/>
    <property type="match status" value="1"/>
</dbReference>
<feature type="domain" description="Haemolysin activator HlyB C-terminal" evidence="5">
    <location>
        <begin position="201"/>
        <end position="509"/>
    </location>
</feature>
<protein>
    <submittedName>
        <fullName evidence="7">Polypeptide-transport-associated domain protein, ShlB-type, putative</fullName>
    </submittedName>
</protein>
<dbReference type="GO" id="GO:0098046">
    <property type="term" value="C:type V protein secretion system complex"/>
    <property type="evidence" value="ECO:0007669"/>
    <property type="project" value="TreeGrafter"/>
</dbReference>
<evidence type="ECO:0000256" key="1">
    <source>
        <dbReference type="ARBA" id="ARBA00022452"/>
    </source>
</evidence>
<evidence type="ECO:0000313" key="8">
    <source>
        <dbReference type="Proteomes" id="UP000004188"/>
    </source>
</evidence>
<dbReference type="STRING" id="314607.KB13_267"/>
<dbReference type="Gene3D" id="3.10.20.310">
    <property type="entry name" value="membrane protein fhac"/>
    <property type="match status" value="1"/>
</dbReference>
<gene>
    <name evidence="7" type="ORF">KB13_267</name>
</gene>
<dbReference type="GO" id="GO:0046819">
    <property type="term" value="P:protein secretion by the type V secretion system"/>
    <property type="evidence" value="ECO:0007669"/>
    <property type="project" value="TreeGrafter"/>
</dbReference>
<evidence type="ECO:0000259" key="6">
    <source>
        <dbReference type="Pfam" id="PF08479"/>
    </source>
</evidence>
<keyword evidence="8" id="KW-1185">Reference proteome</keyword>
<name>B6BVR6_9PROT</name>
<evidence type="ECO:0000259" key="5">
    <source>
        <dbReference type="Pfam" id="PF03865"/>
    </source>
</evidence>
<dbReference type="Pfam" id="PF03865">
    <property type="entry name" value="ShlB"/>
    <property type="match status" value="1"/>
</dbReference>
<dbReference type="HOGENOM" id="CLU_021521_2_2_4"/>
<accession>B6BVR6</accession>
<dbReference type="AlphaFoldDB" id="B6BVR6"/>
<evidence type="ECO:0000313" key="7">
    <source>
        <dbReference type="EMBL" id="EDZ64135.1"/>
    </source>
</evidence>
<feature type="chain" id="PRO_5002843270" evidence="4">
    <location>
        <begin position="20"/>
        <end position="557"/>
    </location>
</feature>
<sequence length="557" mass="62373">MRYSFTFIILFFTCIIARAGGVSPDAGQILNEIEQTLPEIDMMEFEVEPETEEEVIDPDEPKVYIQGFRIIGNESLDRFTLDQFLKDYRKKQLPISTIRSLNAELANYYRQQGYVAQVILPDQDITEGVVTMQVVEAELEDIEIALQEKNYINAETLKKFFKTKSKTLSLKEIDDQIFLINELPGISAKASLRPGSVPKKTGVIIQTKYEKRFVSSVSYDNYGSRSTGAHRGLATFVMNNPLSRGDQLSLTALKSEGVNFGMVNYEMPIGFDGLRVGFKFSSLDYEVILDEFDTTKPEGRSTAYAINTRYPVYLSQNAKTYLKAEYENKSFFNETTAGTTSDYDTDAIDLGVESNFVDTLLFYGAITELSATYTKGEVNLSGSPNEASDKIGANTQGDFNKIRFNLNRTQYLNSDYALRIKYAYQWADQNLDSSEKLYLGGPNGVRAYPVNEGAGAQGFLANLELTRNFQNNLQGKMFYDMGSIKQYIDNSSVNTDPNSLTLKGFGVGIDWTGPKNSVISLNLARRVGKNPNPTVTGKDQDGSNKDNFVWLRGAVLF</sequence>
<keyword evidence="1" id="KW-1134">Transmembrane beta strand</keyword>
<dbReference type="PANTHER" id="PTHR34597:SF1">
    <property type="entry name" value="HEME_HEMOPEXIN TRANSPORTER PROTEIN HUXB"/>
    <property type="match status" value="1"/>
</dbReference>
<dbReference type="Gene3D" id="2.40.160.50">
    <property type="entry name" value="membrane protein fhac: a member of the omp85/tpsb transporter family"/>
    <property type="match status" value="1"/>
</dbReference>